<evidence type="ECO:0000259" key="17">
    <source>
        <dbReference type="PROSITE" id="PS51002"/>
    </source>
</evidence>
<keyword evidence="5 14" id="KW-0813">Transport</keyword>
<evidence type="ECO:0000256" key="6">
    <source>
        <dbReference type="ARBA" id="ARBA00022617"/>
    </source>
</evidence>
<feature type="transmembrane region" description="Helical" evidence="16">
    <location>
        <begin position="43"/>
        <end position="70"/>
    </location>
</feature>
<feature type="transmembrane region" description="Helical" evidence="16">
    <location>
        <begin position="248"/>
        <end position="270"/>
    </location>
</feature>
<dbReference type="InterPro" id="IPR030689">
    <property type="entry name" value="Cytochrome_b"/>
</dbReference>
<keyword evidence="7 14" id="KW-0679">Respiratory chain</keyword>
<dbReference type="PROSITE" id="PS51002">
    <property type="entry name" value="CYTB_NTER"/>
    <property type="match status" value="1"/>
</dbReference>
<keyword evidence="8 14" id="KW-0812">Transmembrane</keyword>
<comment type="function">
    <text evidence="1 14">Component of the ubiquinol-cytochrome c reductase complex (complex III or cytochrome b-c1 complex), which is a respiratory chain that generates an electrochemical potential coupled to ATP synthesis.</text>
</comment>
<dbReference type="InterPro" id="IPR048259">
    <property type="entry name" value="Cytochrome_b_N_euk/bac"/>
</dbReference>
<feature type="transmembrane region" description="Helical" evidence="16">
    <location>
        <begin position="127"/>
        <end position="149"/>
    </location>
</feature>
<evidence type="ECO:0000256" key="13">
    <source>
        <dbReference type="ARBA" id="ARBA00023136"/>
    </source>
</evidence>
<evidence type="ECO:0000259" key="18">
    <source>
        <dbReference type="PROSITE" id="PS51003"/>
    </source>
</evidence>
<dbReference type="SUPFAM" id="SSF81648">
    <property type="entry name" value="a domain/subunit of cytochrome bc1 complex (Ubiquinol-cytochrome c reductase)"/>
    <property type="match status" value="1"/>
</dbReference>
<dbReference type="SUPFAM" id="SSF81342">
    <property type="entry name" value="Transmembrane di-heme cytochromes"/>
    <property type="match status" value="1"/>
</dbReference>
<organism evidence="19 20">
    <name type="scientific">Ponticaulis profundi</name>
    <dbReference type="NCBI Taxonomy" id="2665222"/>
    <lineage>
        <taxon>Bacteria</taxon>
        <taxon>Pseudomonadati</taxon>
        <taxon>Pseudomonadota</taxon>
        <taxon>Alphaproteobacteria</taxon>
        <taxon>Hyphomonadales</taxon>
        <taxon>Hyphomonadaceae</taxon>
        <taxon>Ponticaulis</taxon>
    </lineage>
</organism>
<keyword evidence="20" id="KW-1185">Reference proteome</keyword>
<evidence type="ECO:0000313" key="19">
    <source>
        <dbReference type="EMBL" id="MFC6198646.1"/>
    </source>
</evidence>
<dbReference type="InterPro" id="IPR016174">
    <property type="entry name" value="Di-haem_cyt_TM"/>
</dbReference>
<keyword evidence="11 16" id="KW-1133">Transmembrane helix</keyword>
<keyword evidence="13 16" id="KW-0472">Membrane</keyword>
<dbReference type="Pfam" id="PF00033">
    <property type="entry name" value="Cytochrome_B"/>
    <property type="match status" value="1"/>
</dbReference>
<feature type="domain" description="Cytochrome b/b6 N-terminal region profile" evidence="17">
    <location>
        <begin position="14"/>
        <end position="225"/>
    </location>
</feature>
<keyword evidence="9" id="KW-0479">Metal-binding</keyword>
<protein>
    <recommendedName>
        <fullName evidence="4 14">Cytochrome b</fullName>
    </recommendedName>
</protein>
<dbReference type="InterPro" id="IPR005797">
    <property type="entry name" value="Cyt_b/b6_N"/>
</dbReference>
<evidence type="ECO:0000256" key="11">
    <source>
        <dbReference type="ARBA" id="ARBA00022989"/>
    </source>
</evidence>
<feature type="transmembrane region" description="Helical" evidence="16">
    <location>
        <begin position="197"/>
        <end position="216"/>
    </location>
</feature>
<comment type="subunit">
    <text evidence="3 14">The main subunits of complex b-c1 are: cytochrome b, cytochrome c1 and the Rieske protein.</text>
</comment>
<dbReference type="InterPro" id="IPR027387">
    <property type="entry name" value="Cytb/b6-like_sf"/>
</dbReference>
<sequence>MSGHESTYKPGTGVEKWLDTRLPIVRLVYDSFVDFPVPKNLNYWWTFGAILAVCLVTQIITGVVLAMHYVPHVDMAFASVERIMRDVEYGWLIRYIHANGASMFFLAVYIHMFRGLYYGSYKAPREVIWILGVIIYLLMMGTAFMGYVLPWGQMSLHGASVITSLIGAIPLVGEQIKIWLQGAPSIGNTTLNRFFSLHYLLPFMIAGVVILHIWAFHTAGNNNPSGVEIKDVKKDTVPFHPYYTVKDGFAIIVFLMIFAGFVFYAPNVLGHADNYIEGNPLKTPAHIVPEWYLLPFYAILRAITFDIGPITAKLGGVIAMFGAIAVLFVLPWLDTSKVRSLRYRPLARQFFFAFVFVCLALGVAGASNPDDVLIPTGSDKLVYEAPVESDAVRAELRAAADAHHAASFAVKKDVARVMFEHYEDAIEFGEETGLGDEPGIYKPGIKWLIVAQLLTLFYFAYFLIILPVLGLVEKPKGEPESIAKSVHKRVAGGSDPAGKSDE</sequence>
<dbReference type="PIRSF" id="PIRSF038885">
    <property type="entry name" value="COB"/>
    <property type="match status" value="1"/>
</dbReference>
<evidence type="ECO:0000256" key="7">
    <source>
        <dbReference type="ARBA" id="ARBA00022660"/>
    </source>
</evidence>
<feature type="transmembrane region" description="Helical" evidence="16">
    <location>
        <begin position="314"/>
        <end position="333"/>
    </location>
</feature>
<evidence type="ECO:0000256" key="5">
    <source>
        <dbReference type="ARBA" id="ARBA00022448"/>
    </source>
</evidence>
<dbReference type="Gene3D" id="1.20.810.10">
    <property type="entry name" value="Cytochrome Bc1 Complex, Chain C"/>
    <property type="match status" value="2"/>
</dbReference>
<feature type="transmembrane region" description="Helical" evidence="16">
    <location>
        <begin position="91"/>
        <end position="112"/>
    </location>
</feature>
<evidence type="ECO:0000256" key="1">
    <source>
        <dbReference type="ARBA" id="ARBA00002444"/>
    </source>
</evidence>
<name>A0ABW1SAD2_9PROT</name>
<proteinExistence type="inferred from homology"/>
<feature type="transmembrane region" description="Helical" evidence="16">
    <location>
        <begin position="345"/>
        <end position="366"/>
    </location>
</feature>
<gene>
    <name evidence="19" type="ORF">ACFQDM_11165</name>
</gene>
<dbReference type="PANTHER" id="PTHR19271">
    <property type="entry name" value="CYTOCHROME B"/>
    <property type="match status" value="1"/>
</dbReference>
<dbReference type="InterPro" id="IPR048260">
    <property type="entry name" value="Cytochrome_b_C_euk/bac"/>
</dbReference>
<dbReference type="RefSeq" id="WP_377379032.1">
    <property type="nucleotide sequence ID" value="NZ_JBHSSW010000012.1"/>
</dbReference>
<evidence type="ECO:0000256" key="9">
    <source>
        <dbReference type="ARBA" id="ARBA00022723"/>
    </source>
</evidence>
<dbReference type="Proteomes" id="UP001596303">
    <property type="component" value="Unassembled WGS sequence"/>
</dbReference>
<dbReference type="InterPro" id="IPR005798">
    <property type="entry name" value="Cyt_b/b6_C"/>
</dbReference>
<evidence type="ECO:0000256" key="15">
    <source>
        <dbReference type="SAM" id="MobiDB-lite"/>
    </source>
</evidence>
<evidence type="ECO:0000256" key="16">
    <source>
        <dbReference type="SAM" id="Phobius"/>
    </source>
</evidence>
<comment type="cofactor">
    <cofactor evidence="14">
        <name>heme b</name>
        <dbReference type="ChEBI" id="CHEBI:60344"/>
    </cofactor>
    <text evidence="14">Binds 2 heme groups non-covalently.</text>
</comment>
<feature type="transmembrane region" description="Helical" evidence="16">
    <location>
        <begin position="447"/>
        <end position="472"/>
    </location>
</feature>
<evidence type="ECO:0000256" key="4">
    <source>
        <dbReference type="ARBA" id="ARBA00013531"/>
    </source>
</evidence>
<keyword evidence="6 14" id="KW-0349">Heme</keyword>
<feature type="domain" description="Cytochrome b/b6 C-terminal region profile" evidence="18">
    <location>
        <begin position="229"/>
        <end position="377"/>
    </location>
</feature>
<comment type="caution">
    <text evidence="19">The sequence shown here is derived from an EMBL/GenBank/DDBJ whole genome shotgun (WGS) entry which is preliminary data.</text>
</comment>
<comment type="similarity">
    <text evidence="14">Belongs to the cytochrome b family.</text>
</comment>
<dbReference type="CDD" id="cd00284">
    <property type="entry name" value="Cytochrome_b_N"/>
    <property type="match status" value="1"/>
</dbReference>
<keyword evidence="12" id="KW-0408">Iron</keyword>
<reference evidence="20" key="1">
    <citation type="journal article" date="2019" name="Int. J. Syst. Evol. Microbiol.">
        <title>The Global Catalogue of Microorganisms (GCM) 10K type strain sequencing project: providing services to taxonomists for standard genome sequencing and annotation.</title>
        <authorList>
            <consortium name="The Broad Institute Genomics Platform"/>
            <consortium name="The Broad Institute Genome Sequencing Center for Infectious Disease"/>
            <person name="Wu L."/>
            <person name="Ma J."/>
        </authorList>
    </citation>
    <scope>NUCLEOTIDE SEQUENCE [LARGE SCALE GENOMIC DNA]</scope>
    <source>
        <strain evidence="20">CGMCC-1.15741</strain>
    </source>
</reference>
<evidence type="ECO:0000256" key="14">
    <source>
        <dbReference type="RuleBase" id="RU003385"/>
    </source>
</evidence>
<feature type="region of interest" description="Disordered" evidence="15">
    <location>
        <begin position="480"/>
        <end position="502"/>
    </location>
</feature>
<accession>A0ABW1SAD2</accession>
<dbReference type="CDD" id="cd00290">
    <property type="entry name" value="cytochrome_b_C"/>
    <property type="match status" value="1"/>
</dbReference>
<dbReference type="EMBL" id="JBHSSW010000012">
    <property type="protein sequence ID" value="MFC6198646.1"/>
    <property type="molecule type" value="Genomic_DNA"/>
</dbReference>
<evidence type="ECO:0000313" key="20">
    <source>
        <dbReference type="Proteomes" id="UP001596303"/>
    </source>
</evidence>
<feature type="transmembrane region" description="Helical" evidence="16">
    <location>
        <begin position="291"/>
        <end position="308"/>
    </location>
</feature>
<keyword evidence="10 14" id="KW-0249">Electron transport</keyword>
<dbReference type="PANTHER" id="PTHR19271:SF16">
    <property type="entry name" value="CYTOCHROME B"/>
    <property type="match status" value="1"/>
</dbReference>
<evidence type="ECO:0000256" key="2">
    <source>
        <dbReference type="ARBA" id="ARBA00004141"/>
    </source>
</evidence>
<dbReference type="PROSITE" id="PS51003">
    <property type="entry name" value="CYTB_CTER"/>
    <property type="match status" value="1"/>
</dbReference>
<comment type="subcellular location">
    <subcellularLocation>
        <location evidence="2">Membrane</location>
        <topology evidence="2">Multi-pass membrane protein</topology>
    </subcellularLocation>
</comment>
<evidence type="ECO:0000256" key="12">
    <source>
        <dbReference type="ARBA" id="ARBA00023004"/>
    </source>
</evidence>
<dbReference type="InterPro" id="IPR036150">
    <property type="entry name" value="Cyt_b/b6_C_sf"/>
</dbReference>
<dbReference type="Pfam" id="PF00032">
    <property type="entry name" value="Cytochrom_B_C"/>
    <property type="match status" value="1"/>
</dbReference>
<evidence type="ECO:0000256" key="8">
    <source>
        <dbReference type="ARBA" id="ARBA00022692"/>
    </source>
</evidence>
<evidence type="ECO:0000256" key="10">
    <source>
        <dbReference type="ARBA" id="ARBA00022982"/>
    </source>
</evidence>
<evidence type="ECO:0000256" key="3">
    <source>
        <dbReference type="ARBA" id="ARBA00011649"/>
    </source>
</evidence>